<keyword evidence="1" id="KW-0812">Transmembrane</keyword>
<evidence type="ECO:0000313" key="3">
    <source>
        <dbReference type="Proteomes" id="UP000425178"/>
    </source>
</evidence>
<proteinExistence type="predicted"/>
<protein>
    <submittedName>
        <fullName evidence="2">Uncharacterized protein</fullName>
    </submittedName>
</protein>
<evidence type="ECO:0000313" key="2">
    <source>
        <dbReference type="EMBL" id="QGU05788.1"/>
    </source>
</evidence>
<feature type="transmembrane region" description="Helical" evidence="1">
    <location>
        <begin position="32"/>
        <end position="57"/>
    </location>
</feature>
<keyword evidence="1" id="KW-0472">Membrane</keyword>
<feature type="transmembrane region" description="Helical" evidence="1">
    <location>
        <begin position="6"/>
        <end position="25"/>
    </location>
</feature>
<keyword evidence="3" id="KW-1185">Reference proteome</keyword>
<dbReference type="EMBL" id="CP046453">
    <property type="protein sequence ID" value="QGU05788.1"/>
    <property type="molecule type" value="Genomic_DNA"/>
</dbReference>
<gene>
    <name evidence="2" type="ORF">CETAM_12815</name>
</gene>
<dbReference type="KEGG" id="ccoe:CETAM_12815"/>
<organism evidence="2 3">
    <name type="scientific">Corynebacterium comes</name>
    <dbReference type="NCBI Taxonomy" id="2675218"/>
    <lineage>
        <taxon>Bacteria</taxon>
        <taxon>Bacillati</taxon>
        <taxon>Actinomycetota</taxon>
        <taxon>Actinomycetes</taxon>
        <taxon>Mycobacteriales</taxon>
        <taxon>Corynebacteriaceae</taxon>
        <taxon>Corynebacterium</taxon>
    </lineage>
</organism>
<sequence>MITTIIGIISIVIGFLCIAAAFYTFMKKKPPVWSVGFGLAAFIFVTVIPVFLAVFFATMPGDVTR</sequence>
<dbReference type="AlphaFoldDB" id="A0A6B8WGS8"/>
<reference evidence="2 3" key="1">
    <citation type="journal article" date="2021" name="Int. J. Syst. Evol. Microbiol.">
        <title>Classification of three corynebacterial strains isolated from a small paddock in North Rhine-Westphalia: proposal of &lt;i&gt;Corynebacterium kalinowskii&lt;/i&gt; sp. nov., &lt;i&gt;Corynebacterium comes&lt;/i&gt; sp. nov. and &lt;i&gt;Corynebacterium occultum&lt;/i&gt; sp. nov.</title>
        <authorList>
            <person name="Schaffert L."/>
            <person name="Ruwe M."/>
            <person name="Milse J."/>
            <person name="Hanuschka K."/>
            <person name="Ortseifen V."/>
            <person name="Droste J."/>
            <person name="Brandt D."/>
            <person name="Schl L."/>
            <person name="Kutter Y."/>
            <person name="Vinke S."/>
            <person name="Vieh P."/>
            <person name="Jacob L."/>
            <person name="L N.C."/>
            <person name="Schulte-Berndt E."/>
            <person name="Hain C."/>
            <person name="Linder M."/>
            <person name="Schmidt P."/>
            <person name="Wollenschl L."/>
            <person name="Luttermann T."/>
            <person name="Thieme E."/>
            <person name="Hassa J."/>
            <person name="Haak M."/>
            <person name="Wittchen M."/>
            <person name="Mentz A."/>
            <person name="Persicke M."/>
            <person name="Busche T."/>
            <person name="R C."/>
        </authorList>
    </citation>
    <scope>NUCLEOTIDE SEQUENCE [LARGE SCALE GENOMIC DNA]</scope>
    <source>
        <strain evidence="2 3">2019</strain>
    </source>
</reference>
<dbReference type="RefSeq" id="WP_156229192.1">
    <property type="nucleotide sequence ID" value="NZ_CP046453.1"/>
</dbReference>
<accession>A0A6B8WGS8</accession>
<evidence type="ECO:0000256" key="1">
    <source>
        <dbReference type="SAM" id="Phobius"/>
    </source>
</evidence>
<keyword evidence="1" id="KW-1133">Transmembrane helix</keyword>
<name>A0A6B8WGS8_9CORY</name>
<dbReference type="Proteomes" id="UP000425178">
    <property type="component" value="Chromosome"/>
</dbReference>